<gene>
    <name evidence="2" type="ORF">AAG570_004199</name>
</gene>
<protein>
    <recommendedName>
        <fullName evidence="4">Spaetzle domain-containing protein</fullName>
    </recommendedName>
</protein>
<evidence type="ECO:0000313" key="2">
    <source>
        <dbReference type="EMBL" id="KAL1117886.1"/>
    </source>
</evidence>
<dbReference type="AlphaFoldDB" id="A0ABD0Y345"/>
<proteinExistence type="predicted"/>
<keyword evidence="3" id="KW-1185">Reference proteome</keyword>
<feature type="region of interest" description="Disordered" evidence="1">
    <location>
        <begin position="130"/>
        <end position="166"/>
    </location>
</feature>
<evidence type="ECO:0008006" key="4">
    <source>
        <dbReference type="Google" id="ProtNLM"/>
    </source>
</evidence>
<evidence type="ECO:0000256" key="1">
    <source>
        <dbReference type="SAM" id="MobiDB-lite"/>
    </source>
</evidence>
<dbReference type="Gene3D" id="2.10.90.10">
    <property type="entry name" value="Cystine-knot cytokines"/>
    <property type="match status" value="1"/>
</dbReference>
<dbReference type="Proteomes" id="UP001558652">
    <property type="component" value="Unassembled WGS sequence"/>
</dbReference>
<feature type="compositionally biased region" description="Basic residues" evidence="1">
    <location>
        <begin position="139"/>
        <end position="153"/>
    </location>
</feature>
<dbReference type="SUPFAM" id="SSF57501">
    <property type="entry name" value="Cystine-knot cytokines"/>
    <property type="match status" value="1"/>
</dbReference>
<reference evidence="2 3" key="1">
    <citation type="submission" date="2024-07" db="EMBL/GenBank/DDBJ databases">
        <title>Chromosome-level genome assembly of the water stick insect Ranatra chinensis (Heteroptera: Nepidae).</title>
        <authorList>
            <person name="Liu X."/>
        </authorList>
    </citation>
    <scope>NUCLEOTIDE SEQUENCE [LARGE SCALE GENOMIC DNA]</scope>
    <source>
        <strain evidence="2">Cailab_2021Rc</strain>
        <tissue evidence="2">Muscle</tissue>
    </source>
</reference>
<dbReference type="InterPro" id="IPR029034">
    <property type="entry name" value="Cystine-knot_cytokine"/>
</dbReference>
<dbReference type="PROSITE" id="PS50270">
    <property type="entry name" value="NGF_2"/>
    <property type="match status" value="1"/>
</dbReference>
<dbReference type="EMBL" id="JBFDAA010000015">
    <property type="protein sequence ID" value="KAL1117886.1"/>
    <property type="molecule type" value="Genomic_DNA"/>
</dbReference>
<sequence length="166" mass="19298">MVIRKETSLGLRVDCCPSTTEMVEPEGGITQDGLLVKLYSEGTNRQRFYEISCREGVAGKPCRFIDRKLHNQSVCVQNYSYTYALVRDPRTEIRHHHREGQFKAIPAYGSYWTLDYIKVRNGCHCVLEPKQEDAEKPPHRGRKHKTKRGKRRRESFEDVSIVNDDV</sequence>
<accession>A0ABD0Y345</accession>
<evidence type="ECO:0000313" key="3">
    <source>
        <dbReference type="Proteomes" id="UP001558652"/>
    </source>
</evidence>
<organism evidence="2 3">
    <name type="scientific">Ranatra chinensis</name>
    <dbReference type="NCBI Taxonomy" id="642074"/>
    <lineage>
        <taxon>Eukaryota</taxon>
        <taxon>Metazoa</taxon>
        <taxon>Ecdysozoa</taxon>
        <taxon>Arthropoda</taxon>
        <taxon>Hexapoda</taxon>
        <taxon>Insecta</taxon>
        <taxon>Pterygota</taxon>
        <taxon>Neoptera</taxon>
        <taxon>Paraneoptera</taxon>
        <taxon>Hemiptera</taxon>
        <taxon>Heteroptera</taxon>
        <taxon>Panheteroptera</taxon>
        <taxon>Nepomorpha</taxon>
        <taxon>Nepidae</taxon>
        <taxon>Ranatrinae</taxon>
        <taxon>Ranatra</taxon>
    </lineage>
</organism>
<comment type="caution">
    <text evidence="2">The sequence shown here is derived from an EMBL/GenBank/DDBJ whole genome shotgun (WGS) entry which is preliminary data.</text>
</comment>
<name>A0ABD0Y345_9HEMI</name>